<reference evidence="4" key="1">
    <citation type="journal article" date="2019" name="Int. J. Syst. Evol. Microbiol.">
        <title>The Global Catalogue of Microorganisms (GCM) 10K type strain sequencing project: providing services to taxonomists for standard genome sequencing and annotation.</title>
        <authorList>
            <consortium name="The Broad Institute Genomics Platform"/>
            <consortium name="The Broad Institute Genome Sequencing Center for Infectious Disease"/>
            <person name="Wu L."/>
            <person name="Ma J."/>
        </authorList>
    </citation>
    <scope>NUCLEOTIDE SEQUENCE [LARGE SCALE GENOMIC DNA]</scope>
    <source>
        <strain evidence="4">CCUG 50353</strain>
    </source>
</reference>
<protein>
    <recommendedName>
        <fullName evidence="5">Lipoprotein</fullName>
    </recommendedName>
</protein>
<evidence type="ECO:0000313" key="4">
    <source>
        <dbReference type="Proteomes" id="UP001595733"/>
    </source>
</evidence>
<organism evidence="3 4">
    <name type="scientific">Chryseomicrobium palamuruense</name>
    <dbReference type="NCBI Taxonomy" id="682973"/>
    <lineage>
        <taxon>Bacteria</taxon>
        <taxon>Bacillati</taxon>
        <taxon>Bacillota</taxon>
        <taxon>Bacilli</taxon>
        <taxon>Bacillales</taxon>
        <taxon>Caryophanaceae</taxon>
        <taxon>Chryseomicrobium</taxon>
    </lineage>
</organism>
<comment type="caution">
    <text evidence="3">The sequence shown here is derived from an EMBL/GenBank/DDBJ whole genome shotgun (WGS) entry which is preliminary data.</text>
</comment>
<feature type="compositionally biased region" description="Acidic residues" evidence="1">
    <location>
        <begin position="39"/>
        <end position="63"/>
    </location>
</feature>
<feature type="chain" id="PRO_5045102168" description="Lipoprotein" evidence="2">
    <location>
        <begin position="26"/>
        <end position="204"/>
    </location>
</feature>
<keyword evidence="2" id="KW-0732">Signal</keyword>
<feature type="region of interest" description="Disordered" evidence="1">
    <location>
        <begin position="23"/>
        <end position="77"/>
    </location>
</feature>
<dbReference type="EMBL" id="JBHSEF010000008">
    <property type="protein sequence ID" value="MFC4353665.1"/>
    <property type="molecule type" value="Genomic_DNA"/>
</dbReference>
<evidence type="ECO:0000256" key="1">
    <source>
        <dbReference type="SAM" id="MobiDB-lite"/>
    </source>
</evidence>
<accession>A0ABV8UT64</accession>
<dbReference type="RefSeq" id="WP_378139279.1">
    <property type="nucleotide sequence ID" value="NZ_JBHSEF010000008.1"/>
</dbReference>
<dbReference type="PROSITE" id="PS51257">
    <property type="entry name" value="PROKAR_LIPOPROTEIN"/>
    <property type="match status" value="1"/>
</dbReference>
<feature type="signal peptide" evidence="2">
    <location>
        <begin position="1"/>
        <end position="25"/>
    </location>
</feature>
<keyword evidence="4" id="KW-1185">Reference proteome</keyword>
<dbReference type="Proteomes" id="UP001595733">
    <property type="component" value="Unassembled WGS sequence"/>
</dbReference>
<evidence type="ECO:0008006" key="5">
    <source>
        <dbReference type="Google" id="ProtNLM"/>
    </source>
</evidence>
<sequence length="204" mass="22792">MNKWKHLTTSSALILLLSACGTTTSEESEEQVSGSDTNLVEDTDTTETEETNEENTEETEETNEALGERIASDNQPFSLELMEGYELTGEEPNKDVVFFKENDGLFMRIETFAKEGTDRTQLVQTLQDTIQASESGATVMEISSPTKLPNQDMAQGYEMDFENGKVSGYVFETEGHIVRAMIYDSTDTPKTGEFLMMLETLETE</sequence>
<gene>
    <name evidence="3" type="ORF">ACFO0S_01130</name>
</gene>
<evidence type="ECO:0000256" key="2">
    <source>
        <dbReference type="SAM" id="SignalP"/>
    </source>
</evidence>
<name>A0ABV8UT64_9BACL</name>
<evidence type="ECO:0000313" key="3">
    <source>
        <dbReference type="EMBL" id="MFC4353665.1"/>
    </source>
</evidence>
<proteinExistence type="predicted"/>